<organism evidence="1 2">
    <name type="scientific">Portunus trituberculatus</name>
    <name type="common">Swimming crab</name>
    <name type="synonym">Neptunus trituberculatus</name>
    <dbReference type="NCBI Taxonomy" id="210409"/>
    <lineage>
        <taxon>Eukaryota</taxon>
        <taxon>Metazoa</taxon>
        <taxon>Ecdysozoa</taxon>
        <taxon>Arthropoda</taxon>
        <taxon>Crustacea</taxon>
        <taxon>Multicrustacea</taxon>
        <taxon>Malacostraca</taxon>
        <taxon>Eumalacostraca</taxon>
        <taxon>Eucarida</taxon>
        <taxon>Decapoda</taxon>
        <taxon>Pleocyemata</taxon>
        <taxon>Brachyura</taxon>
        <taxon>Eubrachyura</taxon>
        <taxon>Portunoidea</taxon>
        <taxon>Portunidae</taxon>
        <taxon>Portuninae</taxon>
        <taxon>Portunus</taxon>
    </lineage>
</organism>
<reference evidence="1 2" key="1">
    <citation type="submission" date="2019-05" db="EMBL/GenBank/DDBJ databases">
        <title>Another draft genome of Portunus trituberculatus and its Hox gene families provides insights of decapod evolution.</title>
        <authorList>
            <person name="Jeong J.-H."/>
            <person name="Song I."/>
            <person name="Kim S."/>
            <person name="Choi T."/>
            <person name="Kim D."/>
            <person name="Ryu S."/>
            <person name="Kim W."/>
        </authorList>
    </citation>
    <scope>NUCLEOTIDE SEQUENCE [LARGE SCALE GENOMIC DNA]</scope>
    <source>
        <tissue evidence="1">Muscle</tissue>
    </source>
</reference>
<evidence type="ECO:0000313" key="2">
    <source>
        <dbReference type="Proteomes" id="UP000324222"/>
    </source>
</evidence>
<sequence length="84" mass="9608">MLPLVLPLYLLLSPPQCLVFLLGLVHCPFPLVTGRVNRLLAARFVMGLLINYRITQRRTQTTQQRNLPKDSRCGPGIKHMTFHL</sequence>
<keyword evidence="2" id="KW-1185">Reference proteome</keyword>
<protein>
    <submittedName>
        <fullName evidence="1">Uncharacterized protein</fullName>
    </submittedName>
</protein>
<gene>
    <name evidence="1" type="ORF">E2C01_036442</name>
</gene>
<dbReference type="AlphaFoldDB" id="A0A5B7F6Q6"/>
<dbReference type="Proteomes" id="UP000324222">
    <property type="component" value="Unassembled WGS sequence"/>
</dbReference>
<dbReference type="EMBL" id="VSRR010005578">
    <property type="protein sequence ID" value="MPC42811.1"/>
    <property type="molecule type" value="Genomic_DNA"/>
</dbReference>
<comment type="caution">
    <text evidence="1">The sequence shown here is derived from an EMBL/GenBank/DDBJ whole genome shotgun (WGS) entry which is preliminary data.</text>
</comment>
<proteinExistence type="predicted"/>
<name>A0A5B7F6Q6_PORTR</name>
<accession>A0A5B7F6Q6</accession>
<evidence type="ECO:0000313" key="1">
    <source>
        <dbReference type="EMBL" id="MPC42811.1"/>
    </source>
</evidence>